<evidence type="ECO:0000256" key="1">
    <source>
        <dbReference type="SAM" id="Phobius"/>
    </source>
</evidence>
<dbReference type="Proteomes" id="UP000636479">
    <property type="component" value="Unassembled WGS sequence"/>
</dbReference>
<feature type="transmembrane region" description="Helical" evidence="1">
    <location>
        <begin position="232"/>
        <end position="254"/>
    </location>
</feature>
<name>A0A8H6SGV9_9AGAR</name>
<dbReference type="RefSeq" id="XP_037217963.1">
    <property type="nucleotide sequence ID" value="XM_037364721.1"/>
</dbReference>
<protein>
    <submittedName>
        <fullName evidence="2">Uncharacterized protein</fullName>
    </submittedName>
</protein>
<evidence type="ECO:0000313" key="2">
    <source>
        <dbReference type="EMBL" id="KAF7298575.1"/>
    </source>
</evidence>
<sequence length="338" mass="37736">MLVGLLAPELIAGFALRQRIIAHHFSRKLFISKTHAFFICMGGFVDRNGHPLVTLRQIVGSYGFYDLEDMPLRDFPPATLAAIQTIPRAVIADKSKGDVFTKAVAFSQGLWFVVQSLARLGQRLPLTQLEVATLAFSAVNIFTWILWWDKPLDVKEPIVISVGPQPDFDGVDELGRPPVAVPLTLRFYRLVGLPYPKTSYSPTKAFSVPTFWYASWGDSMIDLEAISLMGQLFIACLFGAIHCGAWNAAFLTYFEREMWRIAAVILTGAPVLAIGVFLMDSMRGVDLEKATTLVFMPFIAVIYVLTRLILLGLPFAALRTLSPKDYFAIDWSIYIPHL</sequence>
<keyword evidence="1" id="KW-0472">Membrane</keyword>
<gene>
    <name evidence="2" type="ORF">MIND_00804200</name>
</gene>
<dbReference type="EMBL" id="JACAZF010000007">
    <property type="protein sequence ID" value="KAF7298575.1"/>
    <property type="molecule type" value="Genomic_DNA"/>
</dbReference>
<organism evidence="2 3">
    <name type="scientific">Mycena indigotica</name>
    <dbReference type="NCBI Taxonomy" id="2126181"/>
    <lineage>
        <taxon>Eukaryota</taxon>
        <taxon>Fungi</taxon>
        <taxon>Dikarya</taxon>
        <taxon>Basidiomycota</taxon>
        <taxon>Agaricomycotina</taxon>
        <taxon>Agaricomycetes</taxon>
        <taxon>Agaricomycetidae</taxon>
        <taxon>Agaricales</taxon>
        <taxon>Marasmiineae</taxon>
        <taxon>Mycenaceae</taxon>
        <taxon>Mycena</taxon>
    </lineage>
</organism>
<keyword evidence="1" id="KW-0812">Transmembrane</keyword>
<dbReference type="PANTHER" id="PTHR35043">
    <property type="entry name" value="TRANSCRIPTION FACTOR DOMAIN-CONTAINING PROTEIN"/>
    <property type="match status" value="1"/>
</dbReference>
<dbReference type="OrthoDB" id="9451547at2759"/>
<dbReference type="PANTHER" id="PTHR35043:SF7">
    <property type="entry name" value="TRANSCRIPTION FACTOR DOMAIN-CONTAINING PROTEIN"/>
    <property type="match status" value="1"/>
</dbReference>
<accession>A0A8H6SGV9</accession>
<keyword evidence="3" id="KW-1185">Reference proteome</keyword>
<comment type="caution">
    <text evidence="2">The sequence shown here is derived from an EMBL/GenBank/DDBJ whole genome shotgun (WGS) entry which is preliminary data.</text>
</comment>
<dbReference type="GeneID" id="59347237"/>
<feature type="transmembrane region" description="Helical" evidence="1">
    <location>
        <begin position="294"/>
        <end position="318"/>
    </location>
</feature>
<keyword evidence="1" id="KW-1133">Transmembrane helix</keyword>
<dbReference type="AlphaFoldDB" id="A0A8H6SGV9"/>
<feature type="transmembrane region" description="Helical" evidence="1">
    <location>
        <begin position="261"/>
        <end position="279"/>
    </location>
</feature>
<proteinExistence type="predicted"/>
<reference evidence="2" key="1">
    <citation type="submission" date="2020-05" db="EMBL/GenBank/DDBJ databases">
        <title>Mycena genomes resolve the evolution of fungal bioluminescence.</title>
        <authorList>
            <person name="Tsai I.J."/>
        </authorList>
    </citation>
    <scope>NUCLEOTIDE SEQUENCE</scope>
    <source>
        <strain evidence="2">171206Taipei</strain>
    </source>
</reference>
<evidence type="ECO:0000313" key="3">
    <source>
        <dbReference type="Proteomes" id="UP000636479"/>
    </source>
</evidence>